<sequence>MSGKRIKINDLFHLASVSSPTISLDGKKLVYVTTILDEQSDCYQSDLIYRDLETETEKRLTRGGDQNTSPLWSPDGTMLMYLSDRDGSKQVYVQSVPYGKPRKVTQTEHGISQFFWHPDSEHILFSTKIDVSPKKGQIETDVSSADRPNVLRITKVNYKSNAEGLFEPNLEDRICIQSIKESKFKILTDYSIGYGLKRLGDISPDGRYLLCERQIEKENPFNQDTGVWLIDLQTGEQEWVTEPYKTGVFGEATFSPDGNYIAMIGNAKRYETPNQFTVYLFNRVNNELVDLLPNQDMQLGDWAVGDFQQNRTTPCLQWGFDSKSVYFTASVEGGVDLYQATIDGDFEQVTEFRTHIFEFTVSPIANQAIIGLSAPDVPSDLYPLNLGKKQLGAALTHMNQAQLSQGETAKYEPIHCRTRDGQSLGGFLVYPIDYEEGGNYPLVLNIHGGPYTMHAATFYHEVQVMAASGYAVLLLNPRGSFGYGQTFVSQVTGHYGEGDYRDLMDGLDFVLDHFSFIDHSSLYVTGGSYGGFMTNWIVSHTNRFKRAITQRSMSNFVSLFGTSDIGYHFIKDEMHADIHDVETLWKKSPLAYVHNVVTPILIMQSEQDYRCPMEQAEQWYTALKYDRKEAEFIRFPNSTHEISRSGIPSLRIKRLKLMMEWFGK</sequence>
<dbReference type="PANTHER" id="PTHR42776:SF27">
    <property type="entry name" value="DIPEPTIDYL PEPTIDASE FAMILY MEMBER 6"/>
    <property type="match status" value="1"/>
</dbReference>
<keyword evidence="2" id="KW-0645">Protease</keyword>
<dbReference type="EMBL" id="CP025688">
    <property type="protein sequence ID" value="QAA21629.1"/>
    <property type="molecule type" value="Genomic_DNA"/>
</dbReference>
<dbReference type="InterPro" id="IPR011659">
    <property type="entry name" value="WD40"/>
</dbReference>
<evidence type="ECO:0000259" key="3">
    <source>
        <dbReference type="Pfam" id="PF00326"/>
    </source>
</evidence>
<dbReference type="SUPFAM" id="SSF82171">
    <property type="entry name" value="DPP6 N-terminal domain-like"/>
    <property type="match status" value="1"/>
</dbReference>
<dbReference type="Gene3D" id="2.120.10.30">
    <property type="entry name" value="TolB, C-terminal domain"/>
    <property type="match status" value="2"/>
</dbReference>
<organism evidence="4 5">
    <name type="scientific">Sporolactobacillus terrae</name>
    <dbReference type="NCBI Taxonomy" id="269673"/>
    <lineage>
        <taxon>Bacteria</taxon>
        <taxon>Bacillati</taxon>
        <taxon>Bacillota</taxon>
        <taxon>Bacilli</taxon>
        <taxon>Bacillales</taxon>
        <taxon>Sporolactobacillaceae</taxon>
        <taxon>Sporolactobacillus</taxon>
    </lineage>
</organism>
<dbReference type="PANTHER" id="PTHR42776">
    <property type="entry name" value="SERINE PEPTIDASE S9 FAMILY MEMBER"/>
    <property type="match status" value="1"/>
</dbReference>
<dbReference type="InterPro" id="IPR029058">
    <property type="entry name" value="AB_hydrolase_fold"/>
</dbReference>
<accession>A0ABX5Q4U4</accession>
<dbReference type="SUPFAM" id="SSF53474">
    <property type="entry name" value="alpha/beta-Hydrolases"/>
    <property type="match status" value="1"/>
</dbReference>
<evidence type="ECO:0000313" key="5">
    <source>
        <dbReference type="Proteomes" id="UP000285882"/>
    </source>
</evidence>
<feature type="domain" description="Peptidase S9 prolyl oligopeptidase catalytic" evidence="3">
    <location>
        <begin position="457"/>
        <end position="663"/>
    </location>
</feature>
<protein>
    <submittedName>
        <fullName evidence="4">Peptidase</fullName>
    </submittedName>
</protein>
<proteinExistence type="predicted"/>
<evidence type="ECO:0000313" key="4">
    <source>
        <dbReference type="EMBL" id="QAA21629.1"/>
    </source>
</evidence>
<dbReference type="Pfam" id="PF00326">
    <property type="entry name" value="Peptidase_S9"/>
    <property type="match status" value="1"/>
</dbReference>
<keyword evidence="2" id="KW-0720">Serine protease</keyword>
<dbReference type="Gene3D" id="3.40.50.1820">
    <property type="entry name" value="alpha/beta hydrolase"/>
    <property type="match status" value="1"/>
</dbReference>
<keyword evidence="1" id="KW-0378">Hydrolase</keyword>
<keyword evidence="5" id="KW-1185">Reference proteome</keyword>
<evidence type="ECO:0000256" key="2">
    <source>
        <dbReference type="ARBA" id="ARBA00022825"/>
    </source>
</evidence>
<name>A0ABX5Q4U4_9BACL</name>
<dbReference type="Proteomes" id="UP000285882">
    <property type="component" value="Chromosome"/>
</dbReference>
<gene>
    <name evidence="4" type="ORF">C0674_02785</name>
</gene>
<dbReference type="Pfam" id="PF07676">
    <property type="entry name" value="PD40"/>
    <property type="match status" value="2"/>
</dbReference>
<reference evidence="4 5" key="1">
    <citation type="submission" date="2018-01" db="EMBL/GenBank/DDBJ databases">
        <title>Complete genome sequencing of Sporolactobacillus terrae DLG3.</title>
        <authorList>
            <person name="Nam Y.-D."/>
            <person name="Kang J."/>
            <person name="Chung W.-H."/>
        </authorList>
    </citation>
    <scope>NUCLEOTIDE SEQUENCE [LARGE SCALE GENOMIC DNA]</scope>
    <source>
        <strain evidence="4 5">DLG3</strain>
    </source>
</reference>
<dbReference type="InterPro" id="IPR011042">
    <property type="entry name" value="6-blade_b-propeller_TolB-like"/>
</dbReference>
<dbReference type="InterPro" id="IPR001375">
    <property type="entry name" value="Peptidase_S9_cat"/>
</dbReference>
<dbReference type="RefSeq" id="WP_128166130.1">
    <property type="nucleotide sequence ID" value="NZ_CP025688.1"/>
</dbReference>
<evidence type="ECO:0000256" key="1">
    <source>
        <dbReference type="ARBA" id="ARBA00022801"/>
    </source>
</evidence>